<gene>
    <name evidence="7" type="ORF">KUTeg_006976</name>
</gene>
<accession>A0ABQ9FBW6</accession>
<dbReference type="InterPro" id="IPR051852">
    <property type="entry name" value="Alpha-type_PK"/>
</dbReference>
<keyword evidence="2" id="KW-0808">Transferase</keyword>
<keyword evidence="4" id="KW-0418">Kinase</keyword>
<reference evidence="7 8" key="1">
    <citation type="submission" date="2022-12" db="EMBL/GenBank/DDBJ databases">
        <title>Chromosome-level genome of Tegillarca granosa.</title>
        <authorList>
            <person name="Kim J."/>
        </authorList>
    </citation>
    <scope>NUCLEOTIDE SEQUENCE [LARGE SCALE GENOMIC DNA]</scope>
    <source>
        <strain evidence="7">Teg-2019</strain>
        <tissue evidence="7">Adductor muscle</tissue>
    </source>
</reference>
<dbReference type="SMART" id="SM00811">
    <property type="entry name" value="Alpha_kinase"/>
    <property type="match status" value="1"/>
</dbReference>
<keyword evidence="8" id="KW-1185">Reference proteome</keyword>
<dbReference type="EMBL" id="JARBDR010000337">
    <property type="protein sequence ID" value="KAJ8314826.1"/>
    <property type="molecule type" value="Genomic_DNA"/>
</dbReference>
<protein>
    <recommendedName>
        <fullName evidence="6">Alpha-type protein kinase domain-containing protein</fullName>
    </recommendedName>
</protein>
<dbReference type="InterPro" id="IPR004166">
    <property type="entry name" value="a-kinase_dom"/>
</dbReference>
<evidence type="ECO:0000259" key="6">
    <source>
        <dbReference type="PROSITE" id="PS51158"/>
    </source>
</evidence>
<organism evidence="7 8">
    <name type="scientific">Tegillarca granosa</name>
    <name type="common">Malaysian cockle</name>
    <name type="synonym">Anadara granosa</name>
    <dbReference type="NCBI Taxonomy" id="220873"/>
    <lineage>
        <taxon>Eukaryota</taxon>
        <taxon>Metazoa</taxon>
        <taxon>Spiralia</taxon>
        <taxon>Lophotrochozoa</taxon>
        <taxon>Mollusca</taxon>
        <taxon>Bivalvia</taxon>
        <taxon>Autobranchia</taxon>
        <taxon>Pteriomorphia</taxon>
        <taxon>Arcoida</taxon>
        <taxon>Arcoidea</taxon>
        <taxon>Arcidae</taxon>
        <taxon>Tegillarca</taxon>
    </lineage>
</organism>
<dbReference type="PROSITE" id="PS51158">
    <property type="entry name" value="ALPHA_KINASE"/>
    <property type="match status" value="1"/>
</dbReference>
<evidence type="ECO:0000256" key="4">
    <source>
        <dbReference type="ARBA" id="ARBA00022777"/>
    </source>
</evidence>
<dbReference type="Proteomes" id="UP001217089">
    <property type="component" value="Unassembled WGS sequence"/>
</dbReference>
<keyword evidence="3" id="KW-0547">Nucleotide-binding</keyword>
<dbReference type="PANTHER" id="PTHR45992">
    <property type="entry name" value="EUKARYOTIC ELONGATION FACTOR 2 KINASE-RELATED"/>
    <property type="match status" value="1"/>
</dbReference>
<keyword evidence="1" id="KW-0723">Serine/threonine-protein kinase</keyword>
<feature type="domain" description="Alpha-type protein kinase" evidence="6">
    <location>
        <begin position="42"/>
        <end position="300"/>
    </location>
</feature>
<dbReference type="Pfam" id="PF02816">
    <property type="entry name" value="Alpha_kinase"/>
    <property type="match status" value="1"/>
</dbReference>
<evidence type="ECO:0000313" key="7">
    <source>
        <dbReference type="EMBL" id="KAJ8314826.1"/>
    </source>
</evidence>
<sequence>MLKTSFKESHNPLNDKAEMPILRKADIDEHMYFSKCVNKLFKHNSARLDFVSNMFIKSFKMGNSVQHCTFSKYNDGYWYSAQFEDTPFASGAFRYVFRGILESDSPANGRRIVTKVFKKSEEKYFSSWEPDLIASKKAYKYAKKFNEVLETKMLLAKRRDITFNVPLILQVSDVPHFNLFGIFKIFEEDTYTQPGKYVAVEDYIPGRYMKFNSNAGYEDSEASTLLPAFCHWTWHVSKYKFMICDLQGVKTNNEYILTDPVVHSRDEIYGCTDLGVAGMTRVLQGHTCNKLCRSLGLENPLKFTFRNPIVNPSTTYTFQLTGEEKLMNKRRRSLYFEPVY</sequence>
<evidence type="ECO:0000256" key="1">
    <source>
        <dbReference type="ARBA" id="ARBA00022527"/>
    </source>
</evidence>
<keyword evidence="5" id="KW-0067">ATP-binding</keyword>
<comment type="caution">
    <text evidence="7">The sequence shown here is derived from an EMBL/GenBank/DDBJ whole genome shotgun (WGS) entry which is preliminary data.</text>
</comment>
<dbReference type="InterPro" id="IPR011009">
    <property type="entry name" value="Kinase-like_dom_sf"/>
</dbReference>
<evidence type="ECO:0000256" key="3">
    <source>
        <dbReference type="ARBA" id="ARBA00022741"/>
    </source>
</evidence>
<dbReference type="Gene3D" id="3.20.200.10">
    <property type="entry name" value="MHCK/EF2 kinase"/>
    <property type="match status" value="1"/>
</dbReference>
<proteinExistence type="predicted"/>
<name>A0ABQ9FBW6_TEGGR</name>
<dbReference type="PANTHER" id="PTHR45992:SF11">
    <property type="entry name" value="ALPHA-TYPE PROTEIN KINASE DOMAIN-CONTAINING PROTEIN"/>
    <property type="match status" value="1"/>
</dbReference>
<dbReference type="CDD" id="cd04515">
    <property type="entry name" value="Alpha_kinase"/>
    <property type="match status" value="1"/>
</dbReference>
<evidence type="ECO:0000313" key="8">
    <source>
        <dbReference type="Proteomes" id="UP001217089"/>
    </source>
</evidence>
<dbReference type="SUPFAM" id="SSF56112">
    <property type="entry name" value="Protein kinase-like (PK-like)"/>
    <property type="match status" value="1"/>
</dbReference>
<dbReference type="Gene3D" id="3.30.200.20">
    <property type="entry name" value="Phosphorylase Kinase, domain 1"/>
    <property type="match status" value="1"/>
</dbReference>
<evidence type="ECO:0000256" key="5">
    <source>
        <dbReference type="ARBA" id="ARBA00022840"/>
    </source>
</evidence>
<evidence type="ECO:0000256" key="2">
    <source>
        <dbReference type="ARBA" id="ARBA00022679"/>
    </source>
</evidence>